<accession>A0AAN9UBI4</accession>
<keyword evidence="3" id="KW-1185">Reference proteome</keyword>
<evidence type="ECO:0000313" key="2">
    <source>
        <dbReference type="EMBL" id="KAK7744727.1"/>
    </source>
</evidence>
<gene>
    <name evidence="2" type="ORF">SLS62_010084</name>
</gene>
<protein>
    <submittedName>
        <fullName evidence="2">Uncharacterized protein</fullName>
    </submittedName>
</protein>
<feature type="compositionally biased region" description="Acidic residues" evidence="1">
    <location>
        <begin position="341"/>
        <end position="358"/>
    </location>
</feature>
<evidence type="ECO:0000256" key="1">
    <source>
        <dbReference type="SAM" id="MobiDB-lite"/>
    </source>
</evidence>
<comment type="caution">
    <text evidence="2">The sequence shown here is derived from an EMBL/GenBank/DDBJ whole genome shotgun (WGS) entry which is preliminary data.</text>
</comment>
<dbReference type="InterPro" id="IPR025040">
    <property type="entry name" value="DUF3984"/>
</dbReference>
<name>A0AAN9UBI4_9PEZI</name>
<feature type="compositionally biased region" description="Polar residues" evidence="1">
    <location>
        <begin position="45"/>
        <end position="62"/>
    </location>
</feature>
<feature type="compositionally biased region" description="Polar residues" evidence="1">
    <location>
        <begin position="359"/>
        <end position="370"/>
    </location>
</feature>
<sequence>MDVAYTKHSNEARRKNRSQPNLNHLSLAPLTSKLPLPDHDELPDSVTTASPAVQYYNPSYLQGKSAPATPRLLSSRSPARTRTSSPTRRSSSVHGAAGRSTGQLPKSKSASHLHGLTPATAARHHHHHGHAAAAAAADARDKSDSDWLLHAGAFISTEAREGKGQAWLISRASTTSLTGGRDVEEEAYERELARERELASRRGSRRGSLNGDDDAGGGGGILTPNRRSHSRVHHHPKTPLRTPLRTPMRGSALEHQSGGGERDYFTPHSPAEDGVDEEVPGPDFVSLDEKLEAIEGEGGRGDYGQAADEAAVRRLLKGDRAGAGSWMGSLLGWSLFSVEENDEESSVSEDDNAEDGETTDGSYLSRSTSTKSFHDIAADVSRERVAPPKADEGGWHDAAWLLSVASKVLL</sequence>
<feature type="compositionally biased region" description="Polar residues" evidence="1">
    <location>
        <begin position="100"/>
        <end position="110"/>
    </location>
</feature>
<dbReference type="Pfam" id="PF13136">
    <property type="entry name" value="DUF3984"/>
    <property type="match status" value="1"/>
</dbReference>
<organism evidence="2 3">
    <name type="scientific">Diatrype stigma</name>
    <dbReference type="NCBI Taxonomy" id="117547"/>
    <lineage>
        <taxon>Eukaryota</taxon>
        <taxon>Fungi</taxon>
        <taxon>Dikarya</taxon>
        <taxon>Ascomycota</taxon>
        <taxon>Pezizomycotina</taxon>
        <taxon>Sordariomycetes</taxon>
        <taxon>Xylariomycetidae</taxon>
        <taxon>Xylariales</taxon>
        <taxon>Diatrypaceae</taxon>
        <taxon>Diatrype</taxon>
    </lineage>
</organism>
<feature type="compositionally biased region" description="Low complexity" evidence="1">
    <location>
        <begin position="69"/>
        <end position="92"/>
    </location>
</feature>
<feature type="region of interest" description="Disordered" evidence="1">
    <location>
        <begin position="194"/>
        <end position="280"/>
    </location>
</feature>
<dbReference type="Proteomes" id="UP001320420">
    <property type="component" value="Unassembled WGS sequence"/>
</dbReference>
<evidence type="ECO:0000313" key="3">
    <source>
        <dbReference type="Proteomes" id="UP001320420"/>
    </source>
</evidence>
<feature type="compositionally biased region" description="Basic residues" evidence="1">
    <location>
        <begin position="226"/>
        <end position="238"/>
    </location>
</feature>
<reference evidence="2 3" key="1">
    <citation type="submission" date="2024-02" db="EMBL/GenBank/DDBJ databases">
        <title>De novo assembly and annotation of 12 fungi associated with fruit tree decline syndrome in Ontario, Canada.</title>
        <authorList>
            <person name="Sulman M."/>
            <person name="Ellouze W."/>
            <person name="Ilyukhin E."/>
        </authorList>
    </citation>
    <scope>NUCLEOTIDE SEQUENCE [LARGE SCALE GENOMIC DNA]</scope>
    <source>
        <strain evidence="2 3">M11/M66-122</strain>
    </source>
</reference>
<dbReference type="AlphaFoldDB" id="A0AAN9UBI4"/>
<feature type="region of interest" description="Disordered" evidence="1">
    <location>
        <begin position="341"/>
        <end position="370"/>
    </location>
</feature>
<dbReference type="EMBL" id="JAKJXP020000117">
    <property type="protein sequence ID" value="KAK7744727.1"/>
    <property type="molecule type" value="Genomic_DNA"/>
</dbReference>
<feature type="region of interest" description="Disordered" evidence="1">
    <location>
        <begin position="1"/>
        <end position="111"/>
    </location>
</feature>
<proteinExistence type="predicted"/>